<feature type="compositionally biased region" description="Basic and acidic residues" evidence="1">
    <location>
        <begin position="10"/>
        <end position="19"/>
    </location>
</feature>
<evidence type="ECO:0000256" key="1">
    <source>
        <dbReference type="SAM" id="MobiDB-lite"/>
    </source>
</evidence>
<sequence length="121" mass="13791">MSRTFVSFNEKGKAEERHSAALPPAQNEKIDHLPRPQEIVDGRMSLVDRSYILNYLLSGSPMKYDAQTDTLQSSDSSAPESNIKDSTLLQLLTDDFAYDHHKEPKYCCWDSVTCEHNENKL</sequence>
<proteinExistence type="predicted"/>
<evidence type="ECO:0000313" key="2">
    <source>
        <dbReference type="EMBL" id="CCC46516.1"/>
    </source>
</evidence>
<gene>
    <name evidence="2" type="ORF">TVY486_0101640</name>
</gene>
<dbReference type="AlphaFoldDB" id="G0TRF2"/>
<accession>G0TRF2</accession>
<protein>
    <submittedName>
        <fullName evidence="2">Uncharacterized protein</fullName>
    </submittedName>
</protein>
<dbReference type="EMBL" id="HE573017">
    <property type="protein sequence ID" value="CCC46516.1"/>
    <property type="molecule type" value="Genomic_DNA"/>
</dbReference>
<dbReference type="VEuPathDB" id="TriTrypDB:TvY486_0101640"/>
<reference evidence="2" key="1">
    <citation type="journal article" date="2012" name="Proc. Natl. Acad. Sci. U.S.A.">
        <title>Antigenic diversity is generated by distinct evolutionary mechanisms in African trypanosome species.</title>
        <authorList>
            <person name="Jackson A.P."/>
            <person name="Berry A."/>
            <person name="Aslett M."/>
            <person name="Allison H.C."/>
            <person name="Burton P."/>
            <person name="Vavrova-Anderson J."/>
            <person name="Brown R."/>
            <person name="Browne H."/>
            <person name="Corton N."/>
            <person name="Hauser H."/>
            <person name="Gamble J."/>
            <person name="Gilderthorp R."/>
            <person name="Marcello L."/>
            <person name="McQuillan J."/>
            <person name="Otto T.D."/>
            <person name="Quail M.A."/>
            <person name="Sanders M.J."/>
            <person name="van Tonder A."/>
            <person name="Ginger M.L."/>
            <person name="Field M.C."/>
            <person name="Barry J.D."/>
            <person name="Hertz-Fowler C."/>
            <person name="Berriman M."/>
        </authorList>
    </citation>
    <scope>NUCLEOTIDE SEQUENCE</scope>
    <source>
        <strain evidence="2">Y486</strain>
    </source>
</reference>
<feature type="region of interest" description="Disordered" evidence="1">
    <location>
        <begin position="1"/>
        <end position="30"/>
    </location>
</feature>
<organism evidence="2">
    <name type="scientific">Trypanosoma vivax (strain Y486)</name>
    <dbReference type="NCBI Taxonomy" id="1055687"/>
    <lineage>
        <taxon>Eukaryota</taxon>
        <taxon>Discoba</taxon>
        <taxon>Euglenozoa</taxon>
        <taxon>Kinetoplastea</taxon>
        <taxon>Metakinetoplastina</taxon>
        <taxon>Trypanosomatida</taxon>
        <taxon>Trypanosomatidae</taxon>
        <taxon>Trypanosoma</taxon>
        <taxon>Duttonella</taxon>
    </lineage>
</organism>
<name>G0TRF2_TRYVY</name>